<proteinExistence type="predicted"/>
<organism evidence="2">
    <name type="scientific">Diabrotica virgifera virgifera</name>
    <name type="common">western corn rootworm</name>
    <dbReference type="NCBI Taxonomy" id="50390"/>
    <lineage>
        <taxon>Eukaryota</taxon>
        <taxon>Metazoa</taxon>
        <taxon>Ecdysozoa</taxon>
        <taxon>Arthropoda</taxon>
        <taxon>Hexapoda</taxon>
        <taxon>Insecta</taxon>
        <taxon>Pterygota</taxon>
        <taxon>Neoptera</taxon>
        <taxon>Endopterygota</taxon>
        <taxon>Coleoptera</taxon>
        <taxon>Polyphaga</taxon>
        <taxon>Cucujiformia</taxon>
        <taxon>Chrysomeloidea</taxon>
        <taxon>Chrysomelidae</taxon>
        <taxon>Galerucinae</taxon>
        <taxon>Diabroticina</taxon>
        <taxon>Diabroticites</taxon>
        <taxon>Diabrotica</taxon>
    </lineage>
</organism>
<feature type="domain" description="MULE transposase" evidence="1">
    <location>
        <begin position="116"/>
        <end position="210"/>
    </location>
</feature>
<dbReference type="AlphaFoldDB" id="A0A6P7GMH4"/>
<dbReference type="Pfam" id="PF10551">
    <property type="entry name" value="MULE"/>
    <property type="match status" value="1"/>
</dbReference>
<dbReference type="RefSeq" id="XP_028150844.1">
    <property type="nucleotide sequence ID" value="XM_028295043.1"/>
</dbReference>
<dbReference type="InterPro" id="IPR018289">
    <property type="entry name" value="MULE_transposase_dom"/>
</dbReference>
<name>A0A6P7GMH4_DIAVI</name>
<gene>
    <name evidence="2" type="primary">LOC114344197</name>
</gene>
<dbReference type="InParanoid" id="A0A6P7GMH4"/>
<reference evidence="2" key="1">
    <citation type="submission" date="2025-08" db="UniProtKB">
        <authorList>
            <consortium name="RefSeq"/>
        </authorList>
    </citation>
    <scope>IDENTIFICATION</scope>
    <source>
        <tissue evidence="2">Whole insect</tissue>
    </source>
</reference>
<evidence type="ECO:0000259" key="1">
    <source>
        <dbReference type="Pfam" id="PF10551"/>
    </source>
</evidence>
<accession>A0A6P7GMH4</accession>
<evidence type="ECO:0000313" key="2">
    <source>
        <dbReference type="RefSeq" id="XP_028150844.1"/>
    </source>
</evidence>
<dbReference type="PANTHER" id="PTHR47160">
    <property type="entry name" value="PUTATIVE-RELATED"/>
    <property type="match status" value="1"/>
</dbReference>
<sequence length="267" mass="30836">MEERLMKVQNNAKRKATEDISIRPSKIMNMVMRDAVLSATTQDLSNIRDSIYRSRRKLLPPLPKNLDDVFDALATIEIKTSINEDFLLSLNKELGIVIFSCEKNLQFLCSETKFFCDGTFNYCTKFFTQLFTIHVVRNGHYVPLVFALIKNKKTEAYEQVFRTVISACDSKNLTLNPSEIVCDFEEAIHKASRNVWPQLKITGCRFHISQAWLRKIQNIGLKREYSDKDSELGKWLRWSFGLIYLDSTDVSECFVEELIAEAPTIPV</sequence>
<dbReference type="PANTHER" id="PTHR47160:SF10">
    <property type="entry name" value="MULE TRANSPOSASE DOMAIN-CONTAINING PROTEIN"/>
    <property type="match status" value="1"/>
</dbReference>
<protein>
    <submittedName>
        <fullName evidence="2">Uncharacterized protein LOC114344197</fullName>
    </submittedName>
</protein>